<evidence type="ECO:0000256" key="7">
    <source>
        <dbReference type="SAM" id="Phobius"/>
    </source>
</evidence>
<keyword evidence="4 7" id="KW-0812">Transmembrane</keyword>
<evidence type="ECO:0000313" key="9">
    <source>
        <dbReference type="Proteomes" id="UP000008957"/>
    </source>
</evidence>
<dbReference type="InterPro" id="IPR036458">
    <property type="entry name" value="Na:dicarbo_symporter_sf"/>
</dbReference>
<feature type="transmembrane region" description="Helical" evidence="7">
    <location>
        <begin position="329"/>
        <end position="348"/>
    </location>
</feature>
<evidence type="ECO:0000313" key="8">
    <source>
        <dbReference type="EMBL" id="CBL27702.1"/>
    </source>
</evidence>
<accession>A0AB94IVC8</accession>
<evidence type="ECO:0000256" key="3">
    <source>
        <dbReference type="ARBA" id="ARBA00022475"/>
    </source>
</evidence>
<reference evidence="8 9" key="2">
    <citation type="submission" date="2010-03" db="EMBL/GenBank/DDBJ databases">
        <authorList>
            <person name="Pajon A."/>
        </authorList>
    </citation>
    <scope>NUCLEOTIDE SEQUENCE [LARGE SCALE GENOMIC DNA]</scope>
    <source>
        <strain evidence="8 9">SGP1</strain>
    </source>
</reference>
<feature type="transmembrane region" description="Helical" evidence="7">
    <location>
        <begin position="212"/>
        <end position="238"/>
    </location>
</feature>
<keyword evidence="2" id="KW-0813">Transport</keyword>
<dbReference type="GO" id="GO:0006835">
    <property type="term" value="P:dicarboxylic acid transport"/>
    <property type="evidence" value="ECO:0007669"/>
    <property type="project" value="TreeGrafter"/>
</dbReference>
<dbReference type="Pfam" id="PF00375">
    <property type="entry name" value="SDF"/>
    <property type="match status" value="1"/>
</dbReference>
<evidence type="ECO:0000256" key="6">
    <source>
        <dbReference type="ARBA" id="ARBA00023136"/>
    </source>
</evidence>
<evidence type="ECO:0000256" key="2">
    <source>
        <dbReference type="ARBA" id="ARBA00022448"/>
    </source>
</evidence>
<dbReference type="InterPro" id="IPR001991">
    <property type="entry name" value="Na-dicarboxylate_symporter"/>
</dbReference>
<feature type="transmembrane region" description="Helical" evidence="7">
    <location>
        <begin position="175"/>
        <end position="200"/>
    </location>
</feature>
<reference evidence="9" key="1">
    <citation type="submission" date="2010-03" db="EMBL/GenBank/DDBJ databases">
        <title>The genome sequence of Synergistetes sp. SGP1.</title>
        <authorList>
            <consortium name="metaHIT consortium -- http://www.metahit.eu/"/>
            <person name="Pajon A."/>
            <person name="Turner K."/>
            <person name="Parkhill J."/>
            <person name="Wade W."/>
            <person name="Vartoukian S."/>
        </authorList>
    </citation>
    <scope>NUCLEOTIDE SEQUENCE [LARGE SCALE GENOMIC DNA]</scope>
    <source>
        <strain evidence="9">SGP1</strain>
    </source>
</reference>
<sequence length="418" mass="44662">MRVGGKKVSLTTQVFLAMILGSIAGLVDGKTMVQLGFLGDIWLNCIKMIVVPMVLCTIVTGIVSQDSLTSLRRVSVRIIAYYVVTTVLACIVGIVVAMLLQPGKFADFAGLATQEVKGGVDITLADFLKGLFSTNMVKTFADGNIVQTLVIAILLGIAILRIANQEHKEVMRKFFNGFNSMIFSLIGMIMSVSPIGVFFLMGSSFGKYGAGIFTSMAVLVGTYYAACLAHVIIVYGGFLMAFKPHINPLRFIRDSAEVWVYTISTCSSIATIPVNIKVAEEKFGIPERISGFTIPLGSQMNTDGSVLLYACVILFISQMIGQQMTLLQLINVIFISTILSMGGGGIPGSGIVKLMVVVQSAGLPLEVVGVIAAFYRLFDMGTTTNNCLGDLVGTVIVGKAEERYAMAENGDGASSQSR</sequence>
<dbReference type="GO" id="GO:0005886">
    <property type="term" value="C:plasma membrane"/>
    <property type="evidence" value="ECO:0007669"/>
    <property type="project" value="UniProtKB-SubCell"/>
</dbReference>
<protein>
    <submittedName>
        <fullName evidence="8">Na+/H+-dicarboxylate symporters</fullName>
    </submittedName>
</protein>
<evidence type="ECO:0000256" key="1">
    <source>
        <dbReference type="ARBA" id="ARBA00004651"/>
    </source>
</evidence>
<feature type="transmembrane region" description="Helical" evidence="7">
    <location>
        <begin position="354"/>
        <end position="375"/>
    </location>
</feature>
<evidence type="ECO:0000256" key="5">
    <source>
        <dbReference type="ARBA" id="ARBA00022989"/>
    </source>
</evidence>
<gene>
    <name evidence="8" type="ORF">SY1_01490</name>
</gene>
<proteinExistence type="predicted"/>
<dbReference type="KEGG" id="sbr:SY1_01490"/>
<dbReference type="EMBL" id="FP929056">
    <property type="protein sequence ID" value="CBL27702.1"/>
    <property type="molecule type" value="Genomic_DNA"/>
</dbReference>
<comment type="subcellular location">
    <subcellularLocation>
        <location evidence="1">Cell membrane</location>
        <topology evidence="1">Multi-pass membrane protein</topology>
    </subcellularLocation>
</comment>
<name>A0AB94IVC8_9BACT</name>
<dbReference type="SUPFAM" id="SSF118215">
    <property type="entry name" value="Proton glutamate symport protein"/>
    <property type="match status" value="1"/>
</dbReference>
<keyword evidence="3" id="KW-1003">Cell membrane</keyword>
<dbReference type="PANTHER" id="PTHR42865">
    <property type="entry name" value="PROTON/GLUTAMATE-ASPARTATE SYMPORTER"/>
    <property type="match status" value="1"/>
</dbReference>
<feature type="transmembrane region" description="Helical" evidence="7">
    <location>
        <begin position="145"/>
        <end position="163"/>
    </location>
</feature>
<keyword evidence="9" id="KW-1185">Reference proteome</keyword>
<organism evidence="8 9">
    <name type="scientific">Fretibacterium fastidiosum</name>
    <dbReference type="NCBI Taxonomy" id="651822"/>
    <lineage>
        <taxon>Bacteria</taxon>
        <taxon>Thermotogati</taxon>
        <taxon>Synergistota</taxon>
        <taxon>Synergistia</taxon>
        <taxon>Synergistales</taxon>
        <taxon>Aminobacteriaceae</taxon>
        <taxon>Fretibacterium</taxon>
    </lineage>
</organism>
<keyword evidence="6 7" id="KW-0472">Membrane</keyword>
<dbReference type="Proteomes" id="UP000008957">
    <property type="component" value="Chromosome"/>
</dbReference>
<dbReference type="PANTHER" id="PTHR42865:SF7">
    <property type="entry name" value="PROTON_GLUTAMATE-ASPARTATE SYMPORTER"/>
    <property type="match status" value="1"/>
</dbReference>
<dbReference type="PRINTS" id="PR00173">
    <property type="entry name" value="EDTRNSPORT"/>
</dbReference>
<feature type="transmembrane region" description="Helical" evidence="7">
    <location>
        <begin position="41"/>
        <end position="64"/>
    </location>
</feature>
<feature type="transmembrane region" description="Helical" evidence="7">
    <location>
        <begin position="76"/>
        <end position="100"/>
    </location>
</feature>
<evidence type="ECO:0000256" key="4">
    <source>
        <dbReference type="ARBA" id="ARBA00022692"/>
    </source>
</evidence>
<dbReference type="RefSeq" id="WP_015555849.1">
    <property type="nucleotide sequence ID" value="NZ_OZ209244.1"/>
</dbReference>
<dbReference type="GO" id="GO:0015293">
    <property type="term" value="F:symporter activity"/>
    <property type="evidence" value="ECO:0007669"/>
    <property type="project" value="UniProtKB-KW"/>
</dbReference>
<dbReference type="AlphaFoldDB" id="A0AB94IVC8"/>
<keyword evidence="5 7" id="KW-1133">Transmembrane helix</keyword>
<dbReference type="Gene3D" id="1.10.3860.10">
    <property type="entry name" value="Sodium:dicarboxylate symporter"/>
    <property type="match status" value="1"/>
</dbReference>